<dbReference type="GO" id="GO:0032878">
    <property type="term" value="P:regulation of establishment or maintenance of cell polarity"/>
    <property type="evidence" value="ECO:0007669"/>
    <property type="project" value="TreeGrafter"/>
</dbReference>
<keyword evidence="7 10" id="KW-0853">WD repeat</keyword>
<dbReference type="InterPro" id="IPR015943">
    <property type="entry name" value="WD40/YVTN_repeat-like_dom_sf"/>
</dbReference>
<dbReference type="GO" id="GO:0012505">
    <property type="term" value="C:endomembrane system"/>
    <property type="evidence" value="ECO:0007669"/>
    <property type="project" value="UniProtKB-SubCell"/>
</dbReference>
<dbReference type="InterPro" id="IPR000664">
    <property type="entry name" value="Lethal2_giant"/>
</dbReference>
<evidence type="ECO:0000256" key="6">
    <source>
        <dbReference type="ARBA" id="ARBA00022553"/>
    </source>
</evidence>
<evidence type="ECO:0000256" key="2">
    <source>
        <dbReference type="ARBA" id="ARBA00004496"/>
    </source>
</evidence>
<feature type="compositionally biased region" description="Polar residues" evidence="11">
    <location>
        <begin position="877"/>
        <end position="893"/>
    </location>
</feature>
<dbReference type="PANTHER" id="PTHR10241:SF21">
    <property type="entry name" value="LETHAL(2) GIANT LARVAE PROTEIN HOMOLOG 1"/>
    <property type="match status" value="1"/>
</dbReference>
<name>A0A9J7YUK1_CYPCA</name>
<dbReference type="SMART" id="SM00320">
    <property type="entry name" value="WD40"/>
    <property type="match status" value="6"/>
</dbReference>
<dbReference type="InterPro" id="IPR013905">
    <property type="entry name" value="Lgl_C_dom"/>
</dbReference>
<evidence type="ECO:0000256" key="5">
    <source>
        <dbReference type="ARBA" id="ARBA00022490"/>
    </source>
</evidence>
<evidence type="ECO:0000256" key="9">
    <source>
        <dbReference type="ARBA" id="ARBA00023136"/>
    </source>
</evidence>
<dbReference type="InterPro" id="IPR036322">
    <property type="entry name" value="WD40_repeat_dom_sf"/>
</dbReference>
<dbReference type="FunFam" id="2.130.10.10:FF:001106">
    <property type="entry name" value="LLGL scribble cell polarity complex component 1"/>
    <property type="match status" value="1"/>
</dbReference>
<dbReference type="GO" id="GO:0030864">
    <property type="term" value="C:cortical actin cytoskeleton"/>
    <property type="evidence" value="ECO:0007669"/>
    <property type="project" value="TreeGrafter"/>
</dbReference>
<dbReference type="PANTHER" id="PTHR10241">
    <property type="entry name" value="LETHAL 2 GIANT LARVAE PROTEIN"/>
    <property type="match status" value="1"/>
</dbReference>
<keyword evidence="4" id="KW-0268">Exocytosis</keyword>
<evidence type="ECO:0000256" key="4">
    <source>
        <dbReference type="ARBA" id="ARBA00022483"/>
    </source>
</evidence>
<keyword evidence="5" id="KW-0963">Cytoplasm</keyword>
<dbReference type="PROSITE" id="PS50082">
    <property type="entry name" value="WD_REPEATS_2"/>
    <property type="match status" value="1"/>
</dbReference>
<dbReference type="AlphaFoldDB" id="A0A9J7YUK1"/>
<dbReference type="Pfam" id="PF08366">
    <property type="entry name" value="LLGL"/>
    <property type="match status" value="1"/>
</dbReference>
<evidence type="ECO:0000313" key="15">
    <source>
        <dbReference type="Proteomes" id="UP001108240"/>
    </source>
</evidence>
<evidence type="ECO:0000313" key="14">
    <source>
        <dbReference type="Ensembl" id="ENSCCRP00000124199.1"/>
    </source>
</evidence>
<dbReference type="PRINTS" id="PR00962">
    <property type="entry name" value="LETHAL2GIANT"/>
</dbReference>
<proteinExistence type="inferred from homology"/>
<reference evidence="14" key="2">
    <citation type="submission" date="2025-09" db="UniProtKB">
        <authorList>
            <consortium name="Ensembl"/>
        </authorList>
    </citation>
    <scope>IDENTIFICATION</scope>
</reference>
<keyword evidence="8" id="KW-0677">Repeat</keyword>
<dbReference type="Ensembl" id="ENSCCRT00000122765.1">
    <property type="protein sequence ID" value="ENSCCRP00000124199.1"/>
    <property type="gene ID" value="ENSCCRG00000002843.2"/>
</dbReference>
<dbReference type="GO" id="GO:0006893">
    <property type="term" value="P:Golgi to plasma membrane transport"/>
    <property type="evidence" value="ECO:0007669"/>
    <property type="project" value="TreeGrafter"/>
</dbReference>
<dbReference type="InterPro" id="IPR001680">
    <property type="entry name" value="WD40_rpt"/>
</dbReference>
<dbReference type="GeneTree" id="ENSGT00950000182906"/>
<evidence type="ECO:0000256" key="1">
    <source>
        <dbReference type="ARBA" id="ARBA00004308"/>
    </source>
</evidence>
<comment type="subcellular location">
    <subcellularLocation>
        <location evidence="2">Cytoplasm</location>
    </subcellularLocation>
    <subcellularLocation>
        <location evidence="1">Endomembrane system</location>
    </subcellularLocation>
</comment>
<accession>A0A9J7YUK1</accession>
<keyword evidence="6" id="KW-0597">Phosphoprotein</keyword>
<sequence>MMKFRFRRQGNDPHREKIKQDLFAFNKTVEHGFPNQPSALAYDPKLQLMAIGTKSGAIKIYGAPGVEMTGLHKDTAAVTQIHFLYGQGRILSLLDDNTIHLWEIVQRENRSHLVEVHSFNLPGRPGIESTSATRVTVMLLKLSCDLLALGTEGGGVHFLELPTLTLLNKSLFQDEIMQSIPEEYKCGKSLGPVESLQQHPQDSDKILIGYSRGLVVLWDLNSRHVDNLFLGKQQLESLVWERSGNSFVSSHSDGGYMLWAVSSSNPCTHDPISSTIPYEFDDPSALVVLLEEELVVIDLQMAGWPTVPAPYLAPLHSSAITCSCHISNVPPRLWERVISAGQQQCPLQNYENWPLCGGKNLAADPKPKELLLTGHEDGTVRFWDASGVSLKPLYKLSTANIFQTDGDHNDSLTQAGEEEWPPFRKVGCFDPYSDDPRLAIQKISVCKYSGKLVVAGTAGQVIVLVLSDEKSDHMIDVATVDLLQDREGFTWKGHDRLPPKSGSVVFAPGFQPVVLVQCMPPAAVTAVTLHAEWNLIAFGTSHGFGLFDYHRRSPVLARCTLHPNDSLAMEGPLSRVKSLKKSLRQSFRRIRKSRVSGKKRVVVNSPTSKVQEANAQLAEHDAEVTPVQRRIEPRSADDSLSGVVRCLCFADTFLRDGTHHGPTMWAGTNSGSVYAYALDVPSQEKFSEQSVEALLGKEIQLMHRAPVVSIAVLDGRGNPLPEPYEVSRDLAKAPDMQGSHSVLIVSEEQFKVFMLPKVSAKTKFKLTAHEGCRVRKVALSNFTSVSSEEYSENALVCLTNLGDIHVFSVPALRPQVRYDCIRKEDISGIASCVFTKTGQGFYLISPSEYERFSLSARVITEPLCRVDVERPHDLSAHSGSSTTLPPQANGTHKTQAESKAVETEGLLDEMRSSLSSPVLDSPNSSADVTLDTTGELTVEDVKDFLMTVDEAENNYRNMTEEDGRPAGILIN</sequence>
<evidence type="ECO:0000256" key="3">
    <source>
        <dbReference type="ARBA" id="ARBA00008070"/>
    </source>
</evidence>
<comment type="similarity">
    <text evidence="3">Belongs to the WD repeat L(2)GL family.</text>
</comment>
<keyword evidence="9" id="KW-0472">Membrane</keyword>
<feature type="region of interest" description="Disordered" evidence="11">
    <location>
        <begin position="874"/>
        <end position="903"/>
    </location>
</feature>
<keyword evidence="15" id="KW-1185">Reference proteome</keyword>
<dbReference type="GO" id="GO:0005886">
    <property type="term" value="C:plasma membrane"/>
    <property type="evidence" value="ECO:0007669"/>
    <property type="project" value="TreeGrafter"/>
</dbReference>
<dbReference type="GO" id="GO:0051294">
    <property type="term" value="P:establishment of spindle orientation"/>
    <property type="evidence" value="ECO:0007669"/>
    <property type="project" value="TreeGrafter"/>
</dbReference>
<evidence type="ECO:0000256" key="10">
    <source>
        <dbReference type="PROSITE-ProRule" id="PRU00221"/>
    </source>
</evidence>
<organism evidence="14 15">
    <name type="scientific">Cyprinus carpio carpio</name>
    <dbReference type="NCBI Taxonomy" id="630221"/>
    <lineage>
        <taxon>Eukaryota</taxon>
        <taxon>Metazoa</taxon>
        <taxon>Chordata</taxon>
        <taxon>Craniata</taxon>
        <taxon>Vertebrata</taxon>
        <taxon>Euteleostomi</taxon>
        <taxon>Actinopterygii</taxon>
        <taxon>Neopterygii</taxon>
        <taxon>Teleostei</taxon>
        <taxon>Ostariophysi</taxon>
        <taxon>Cypriniformes</taxon>
        <taxon>Cyprinidae</taxon>
        <taxon>Cyprininae</taxon>
        <taxon>Cyprinus</taxon>
    </lineage>
</organism>
<evidence type="ECO:0000256" key="7">
    <source>
        <dbReference type="ARBA" id="ARBA00022574"/>
    </source>
</evidence>
<dbReference type="SUPFAM" id="SSF50978">
    <property type="entry name" value="WD40 repeat-like"/>
    <property type="match status" value="2"/>
</dbReference>
<evidence type="ECO:0000256" key="11">
    <source>
        <dbReference type="SAM" id="MobiDB-lite"/>
    </source>
</evidence>
<evidence type="ECO:0000259" key="12">
    <source>
        <dbReference type="Pfam" id="PF08366"/>
    </source>
</evidence>
<dbReference type="GO" id="GO:0030866">
    <property type="term" value="P:cortical actin cytoskeleton organization"/>
    <property type="evidence" value="ECO:0007669"/>
    <property type="project" value="TreeGrafter"/>
</dbReference>
<dbReference type="GO" id="GO:0006887">
    <property type="term" value="P:exocytosis"/>
    <property type="evidence" value="ECO:0007669"/>
    <property type="project" value="UniProtKB-KW"/>
</dbReference>
<dbReference type="Proteomes" id="UP001108240">
    <property type="component" value="Unplaced"/>
</dbReference>
<evidence type="ECO:0000256" key="8">
    <source>
        <dbReference type="ARBA" id="ARBA00022737"/>
    </source>
</evidence>
<reference evidence="14" key="1">
    <citation type="submission" date="2025-08" db="UniProtKB">
        <authorList>
            <consortium name="Ensembl"/>
        </authorList>
    </citation>
    <scope>IDENTIFICATION</scope>
</reference>
<feature type="repeat" description="WD" evidence="10">
    <location>
        <begin position="370"/>
        <end position="384"/>
    </location>
</feature>
<dbReference type="Pfam" id="PF08596">
    <property type="entry name" value="Lgl_C"/>
    <property type="match status" value="1"/>
</dbReference>
<dbReference type="InterPro" id="IPR013577">
    <property type="entry name" value="LLGL2"/>
</dbReference>
<feature type="domain" description="Lethal giant larvae homologue 2" evidence="12">
    <location>
        <begin position="279"/>
        <end position="305"/>
    </location>
</feature>
<dbReference type="GO" id="GO:0045159">
    <property type="term" value="F:myosin II binding"/>
    <property type="evidence" value="ECO:0007669"/>
    <property type="project" value="TreeGrafter"/>
</dbReference>
<dbReference type="Gene3D" id="2.130.10.10">
    <property type="entry name" value="YVTN repeat-like/Quinoprotein amine dehydrogenase"/>
    <property type="match status" value="2"/>
</dbReference>
<dbReference type="GO" id="GO:0005096">
    <property type="term" value="F:GTPase activator activity"/>
    <property type="evidence" value="ECO:0007669"/>
    <property type="project" value="TreeGrafter"/>
</dbReference>
<protein>
    <submittedName>
        <fullName evidence="14">LLGL scribble cell polarity complex component 1</fullName>
    </submittedName>
</protein>
<dbReference type="GO" id="GO:0008593">
    <property type="term" value="P:regulation of Notch signaling pathway"/>
    <property type="evidence" value="ECO:0007669"/>
    <property type="project" value="TreeGrafter"/>
</dbReference>
<evidence type="ECO:0000259" key="13">
    <source>
        <dbReference type="Pfam" id="PF08596"/>
    </source>
</evidence>
<feature type="domain" description="Lethal giant larvae (Lgl)-like C-terminal" evidence="13">
    <location>
        <begin position="656"/>
        <end position="857"/>
    </location>
</feature>